<dbReference type="GO" id="GO:0019013">
    <property type="term" value="C:viral nucleocapsid"/>
    <property type="evidence" value="ECO:0007669"/>
    <property type="project" value="UniProtKB-KW"/>
</dbReference>
<evidence type="ECO:0000256" key="4">
    <source>
        <dbReference type="ARBA" id="ARBA00022844"/>
    </source>
</evidence>
<keyword evidence="7" id="KW-0687">Ribonucleoprotein</keyword>
<dbReference type="Pfam" id="PF01481">
    <property type="entry name" value="Arteri_nucleo"/>
    <property type="match status" value="1"/>
</dbReference>
<dbReference type="InterPro" id="IPR002484">
    <property type="entry name" value="Arte_nucleocap"/>
</dbReference>
<dbReference type="InterPro" id="IPR037179">
    <property type="entry name" value="Nucleocapsid_C"/>
</dbReference>
<dbReference type="KEGG" id="vg:23632000"/>
<keyword evidence="5" id="KW-0694">RNA-binding</keyword>
<proteinExistence type="inferred from homology"/>
<name>A0A0B6CFJ6_9NIDO</name>
<dbReference type="SUPFAM" id="SSF103068">
    <property type="entry name" value="Nucleocapsid protein dimerization domain"/>
    <property type="match status" value="1"/>
</dbReference>
<evidence type="ECO:0000256" key="5">
    <source>
        <dbReference type="ARBA" id="ARBA00022884"/>
    </source>
</evidence>
<evidence type="ECO:0000256" key="6">
    <source>
        <dbReference type="ARBA" id="ARBA00023086"/>
    </source>
</evidence>
<dbReference type="GO" id="GO:0003723">
    <property type="term" value="F:RNA binding"/>
    <property type="evidence" value="ECO:0007669"/>
    <property type="project" value="UniProtKB-KW"/>
</dbReference>
<keyword evidence="4" id="KW-0946">Virion</keyword>
<organism evidence="10 11">
    <name type="scientific">DeBrazza's monkey arterivirus</name>
    <dbReference type="NCBI Taxonomy" id="1965063"/>
    <lineage>
        <taxon>Viruses</taxon>
        <taxon>Riboviria</taxon>
        <taxon>Orthornavirae</taxon>
        <taxon>Pisuviricota</taxon>
        <taxon>Pisoniviricetes</taxon>
        <taxon>Nidovirales</taxon>
        <taxon>Arnidovirineae</taxon>
        <taxon>Arteriviridae</taxon>
        <taxon>Simarterivirinae</taxon>
        <taxon>Iotaarterivirus</taxon>
        <taxon>Debiartevirus</taxon>
        <taxon>Iotaarterivirus debrazmo</taxon>
    </lineage>
</organism>
<dbReference type="OrthoDB" id="23799at10239"/>
<keyword evidence="11" id="KW-1185">Reference proteome</keyword>
<reference evidence="10 11" key="2">
    <citation type="submission" date="2015-02" db="EMBL/GenBank/DDBJ databases">
        <title>Virome of African Animals.</title>
        <authorList>
            <person name="Ng T.F.F."/>
            <person name="LeBreton M."/>
            <person name="Schneider B.S."/>
            <person name="Gillis A."/>
            <person name="Tamoufe U."/>
            <person name="Diffo L.D.D."/>
            <person name="Takuo J.M."/>
            <person name="Kondov N.O."/>
            <person name="Coffey L."/>
            <person name="Wolfe N.D."/>
            <person name="Delwart E."/>
        </authorList>
    </citation>
    <scope>NUCLEOTIDE SEQUENCE [LARGE SCALE GENOMIC DNA]</scope>
    <source>
        <strain evidence="10">PREDICT-06530</strain>
    </source>
</reference>
<keyword evidence="6" id="KW-0543">Viral nucleoprotein</keyword>
<comment type="subcellular location">
    <subcellularLocation>
        <location evidence="1">Virion</location>
    </subcellularLocation>
</comment>
<evidence type="ECO:0000256" key="8">
    <source>
        <dbReference type="ARBA" id="ARBA00033344"/>
    </source>
</evidence>
<dbReference type="EMBL" id="KP126831">
    <property type="protein sequence ID" value="AJI43736.1"/>
    <property type="molecule type" value="Genomic_RNA"/>
</dbReference>
<feature type="compositionally biased region" description="Low complexity" evidence="9">
    <location>
        <begin position="1"/>
        <end position="14"/>
    </location>
</feature>
<evidence type="ECO:0000256" key="2">
    <source>
        <dbReference type="ARBA" id="ARBA00008461"/>
    </source>
</evidence>
<dbReference type="GO" id="GO:1990904">
    <property type="term" value="C:ribonucleoprotein complex"/>
    <property type="evidence" value="ECO:0007669"/>
    <property type="project" value="UniProtKB-KW"/>
</dbReference>
<dbReference type="Gene3D" id="6.10.140.90">
    <property type="match status" value="1"/>
</dbReference>
<comment type="similarity">
    <text evidence="2">Belongs to the arteriviridae nucleocapsid family.</text>
</comment>
<evidence type="ECO:0000256" key="7">
    <source>
        <dbReference type="ARBA" id="ARBA00023274"/>
    </source>
</evidence>
<dbReference type="RefSeq" id="YP_009121784.1">
    <property type="nucleotide sequence ID" value="NC_026509.1"/>
</dbReference>
<accession>A0A0B6CFJ6</accession>
<feature type="region of interest" description="Disordered" evidence="9">
    <location>
        <begin position="1"/>
        <end position="48"/>
    </location>
</feature>
<evidence type="ECO:0000256" key="3">
    <source>
        <dbReference type="ARBA" id="ARBA00014389"/>
    </source>
</evidence>
<protein>
    <recommendedName>
        <fullName evidence="3">Nucleoprotein</fullName>
    </recommendedName>
    <alternativeName>
        <fullName evidence="8">Nucleocapsid protein</fullName>
    </alternativeName>
</protein>
<reference evidence="10 11" key="1">
    <citation type="submission" date="2014-11" db="EMBL/GenBank/DDBJ databases">
        <authorList>
            <consortium name="USAID EPT PREDICT program"/>
            <person name="Ng T.F.F."/>
            <person name="LeBreton M."/>
            <person name="Schneider B.S."/>
            <person name="Gillis A."/>
            <person name="Tamoufe U."/>
            <person name="Diffo L.D.D."/>
            <person name="Takuo J.M."/>
            <person name="Kondov N.O."/>
            <person name="Coffey L."/>
            <person name="Wolfe N.D."/>
            <person name="Delwart E."/>
        </authorList>
    </citation>
    <scope>NUCLEOTIDE SEQUENCE [LARGE SCALE GENOMIC DNA]</scope>
    <source>
        <strain evidence="10">PREDICT-06530</strain>
    </source>
</reference>
<evidence type="ECO:0000313" key="11">
    <source>
        <dbReference type="Proteomes" id="UP000171565"/>
    </source>
</evidence>
<sequence>MAGKPKTNKTSSPKTRGKKRTRGNVTSKSSAQHPPRQRRGPSAQSHETHYVFAEPGDLRVSLAPQHATHIRALLLRYFDNGGGSLDFQSGRISFQANITPPKQLERVIERATSST</sequence>
<dbReference type="Proteomes" id="UP000171565">
    <property type="component" value="Segment"/>
</dbReference>
<evidence type="ECO:0000256" key="1">
    <source>
        <dbReference type="ARBA" id="ARBA00004328"/>
    </source>
</evidence>
<feature type="compositionally biased region" description="Polar residues" evidence="9">
    <location>
        <begin position="23"/>
        <end position="32"/>
    </location>
</feature>
<evidence type="ECO:0000313" key="10">
    <source>
        <dbReference type="EMBL" id="AJI43736.1"/>
    </source>
</evidence>
<evidence type="ECO:0000256" key="9">
    <source>
        <dbReference type="SAM" id="MobiDB-lite"/>
    </source>
</evidence>
<gene>
    <name evidence="10" type="primary">ORF7</name>
</gene>
<dbReference type="GeneID" id="23632000"/>